<dbReference type="InParanoid" id="A0A5K4F7H9"/>
<accession>A0A5K4FB37</accession>
<evidence type="ECO:0000313" key="4">
    <source>
        <dbReference type="WBParaSite" id="Smp_329940.2"/>
    </source>
</evidence>
<keyword evidence="1" id="KW-0812">Transmembrane</keyword>
<proteinExistence type="predicted"/>
<dbReference type="ExpressionAtlas" id="A0A5K4F7H9">
    <property type="expression patterns" value="baseline"/>
</dbReference>
<keyword evidence="1" id="KW-0472">Membrane</keyword>
<dbReference type="Proteomes" id="UP000008854">
    <property type="component" value="Unassembled WGS sequence"/>
</dbReference>
<dbReference type="WBParaSite" id="Smp_329940.1">
    <property type="protein sequence ID" value="Smp_329940.1"/>
    <property type="gene ID" value="Smp_329940"/>
</dbReference>
<evidence type="ECO:0000313" key="2">
    <source>
        <dbReference type="Proteomes" id="UP000008854"/>
    </source>
</evidence>
<dbReference type="WBParaSite" id="Smp_329940.2">
    <property type="protein sequence ID" value="Smp_329940.2"/>
    <property type="gene ID" value="Smp_329940"/>
</dbReference>
<accession>A0A5K4F7H9</accession>
<evidence type="ECO:0000256" key="1">
    <source>
        <dbReference type="SAM" id="Phobius"/>
    </source>
</evidence>
<organism evidence="4">
    <name type="scientific">Schistosoma mansoni</name>
    <name type="common">Blood fluke</name>
    <dbReference type="NCBI Taxonomy" id="6183"/>
    <lineage>
        <taxon>Eukaryota</taxon>
        <taxon>Metazoa</taxon>
        <taxon>Spiralia</taxon>
        <taxon>Lophotrochozoa</taxon>
        <taxon>Platyhelminthes</taxon>
        <taxon>Trematoda</taxon>
        <taxon>Digenea</taxon>
        <taxon>Strigeidida</taxon>
        <taxon>Schistosomatoidea</taxon>
        <taxon>Schistosomatidae</taxon>
        <taxon>Schistosoma</taxon>
    </lineage>
</organism>
<name>A0A5K4F7H9_SCHMA</name>
<sequence>MHVEISSIYIIILLIMIMIILDVSCTLKRMNIESLLKLIQNLKDLMNNTQTLYQIYLMESSTLKTCLNIDESVNQKTEMSTGYSERACHKYFTTYKPGATFQSEYVRFRHSIEKVNIDIYFFNYYLIKYKFLSEIVNQFKIQIKEGKT</sequence>
<feature type="transmembrane region" description="Helical" evidence="1">
    <location>
        <begin position="6"/>
        <end position="27"/>
    </location>
</feature>
<reference evidence="2" key="1">
    <citation type="journal article" date="2012" name="PLoS Negl. Trop. Dis.">
        <title>A systematically improved high quality genome and transcriptome of the human blood fluke Schistosoma mansoni.</title>
        <authorList>
            <person name="Protasio A.V."/>
            <person name="Tsai I.J."/>
            <person name="Babbage A."/>
            <person name="Nichol S."/>
            <person name="Hunt M."/>
            <person name="Aslett M.A."/>
            <person name="De Silva N."/>
            <person name="Velarde G.S."/>
            <person name="Anderson T.J."/>
            <person name="Clark R.C."/>
            <person name="Davidson C."/>
            <person name="Dillon G.P."/>
            <person name="Holroyd N.E."/>
            <person name="LoVerde P.T."/>
            <person name="Lloyd C."/>
            <person name="McQuillan J."/>
            <person name="Oliveira G."/>
            <person name="Otto T.D."/>
            <person name="Parker-Manuel S.J."/>
            <person name="Quail M.A."/>
            <person name="Wilson R.A."/>
            <person name="Zerlotini A."/>
            <person name="Dunne D.W."/>
            <person name="Berriman M."/>
        </authorList>
    </citation>
    <scope>NUCLEOTIDE SEQUENCE [LARGE SCALE GENOMIC DNA]</scope>
    <source>
        <strain evidence="2">Puerto Rican</strain>
    </source>
</reference>
<keyword evidence="2" id="KW-1185">Reference proteome</keyword>
<evidence type="ECO:0000313" key="3">
    <source>
        <dbReference type="WBParaSite" id="Smp_329940.1"/>
    </source>
</evidence>
<protein>
    <submittedName>
        <fullName evidence="3 4">Uncharacterized protein</fullName>
    </submittedName>
</protein>
<reference evidence="3 4" key="2">
    <citation type="submission" date="2019-11" db="UniProtKB">
        <authorList>
            <consortium name="WormBaseParasite"/>
        </authorList>
    </citation>
    <scope>IDENTIFICATION</scope>
    <source>
        <strain evidence="3 4">Puerto Rican</strain>
    </source>
</reference>
<dbReference type="AlphaFoldDB" id="A0A5K4F7H9"/>
<keyword evidence="1" id="KW-1133">Transmembrane helix</keyword>